<comment type="similarity">
    <text evidence="1">Belongs to the UPF0065 (bug) family.</text>
</comment>
<keyword evidence="2" id="KW-0732">Signal</keyword>
<evidence type="ECO:0000313" key="4">
    <source>
        <dbReference type="Proteomes" id="UP001243009"/>
    </source>
</evidence>
<proteinExistence type="inferred from homology"/>
<dbReference type="EMBL" id="JAUTWS010000058">
    <property type="protein sequence ID" value="MDO9712796.1"/>
    <property type="molecule type" value="Genomic_DNA"/>
</dbReference>
<accession>A0ABT9E9B7</accession>
<keyword evidence="4" id="KW-1185">Reference proteome</keyword>
<evidence type="ECO:0000256" key="1">
    <source>
        <dbReference type="ARBA" id="ARBA00006987"/>
    </source>
</evidence>
<dbReference type="PANTHER" id="PTHR42928:SF5">
    <property type="entry name" value="BLR1237 PROTEIN"/>
    <property type="match status" value="1"/>
</dbReference>
<dbReference type="Gene3D" id="3.40.190.150">
    <property type="entry name" value="Bordetella uptake gene, domain 1"/>
    <property type="match status" value="1"/>
</dbReference>
<dbReference type="PANTHER" id="PTHR42928">
    <property type="entry name" value="TRICARBOXYLATE-BINDING PROTEIN"/>
    <property type="match status" value="1"/>
</dbReference>
<dbReference type="InterPro" id="IPR005064">
    <property type="entry name" value="BUG"/>
</dbReference>
<protein>
    <submittedName>
        <fullName evidence="3">Tripartite tricarboxylate transporter substrate binding protein</fullName>
    </submittedName>
</protein>
<reference evidence="3 4" key="1">
    <citation type="submission" date="2023-08" db="EMBL/GenBank/DDBJ databases">
        <title>The draft genome sequence of Paracraurococcus sp. LOR1-02.</title>
        <authorList>
            <person name="Kingkaew E."/>
            <person name="Tanasupawat S."/>
        </authorList>
    </citation>
    <scope>NUCLEOTIDE SEQUENCE [LARGE SCALE GENOMIC DNA]</scope>
    <source>
        <strain evidence="3 4">LOR1-02</strain>
    </source>
</reference>
<dbReference type="Proteomes" id="UP001243009">
    <property type="component" value="Unassembled WGS sequence"/>
</dbReference>
<dbReference type="SUPFAM" id="SSF53850">
    <property type="entry name" value="Periplasmic binding protein-like II"/>
    <property type="match status" value="1"/>
</dbReference>
<comment type="caution">
    <text evidence="3">The sequence shown here is derived from an EMBL/GenBank/DDBJ whole genome shotgun (WGS) entry which is preliminary data.</text>
</comment>
<dbReference type="Pfam" id="PF03401">
    <property type="entry name" value="TctC"/>
    <property type="match status" value="1"/>
</dbReference>
<sequence>MQHRRTLLAAGCAAAWWAGPASAQAWPDRPLRLIVPYPPGGAVDLAGRLIAEGLRDRLGQPVVVENRAGAGGNIGVAATAKAAPDGTTLCTTAVNSLAINQFVYDKLPFDPERDLIPVSLGWEAPLVLVVPAAHVPARSVQEFAAWAKAQRGGLAYGSSGIGTTVHLSGALLCRRLGIEGTHVPFRGGSEALTALLRGDTQFSVDNLPTVLAAVRDGALRALAVTSASRWPDLPEVPTLAEAGIPDFVVTSWGAVSVPAGTPRPIVERLSEAMRSAAADPALQARFAPTGNRPLGTTPEEAAARAAKERPMWREAVRISGARLE</sequence>
<organism evidence="3 4">
    <name type="scientific">Paracraurococcus lichenis</name>
    <dbReference type="NCBI Taxonomy" id="3064888"/>
    <lineage>
        <taxon>Bacteria</taxon>
        <taxon>Pseudomonadati</taxon>
        <taxon>Pseudomonadota</taxon>
        <taxon>Alphaproteobacteria</taxon>
        <taxon>Acetobacterales</taxon>
        <taxon>Roseomonadaceae</taxon>
        <taxon>Paracraurococcus</taxon>
    </lineage>
</organism>
<name>A0ABT9E9B7_9PROT</name>
<gene>
    <name evidence="3" type="ORF">Q7A36_30975</name>
</gene>
<dbReference type="InterPro" id="IPR042100">
    <property type="entry name" value="Bug_dom1"/>
</dbReference>
<evidence type="ECO:0000313" key="3">
    <source>
        <dbReference type="EMBL" id="MDO9712796.1"/>
    </source>
</evidence>
<dbReference type="Gene3D" id="3.40.190.10">
    <property type="entry name" value="Periplasmic binding protein-like II"/>
    <property type="match status" value="1"/>
</dbReference>
<dbReference type="PIRSF" id="PIRSF017082">
    <property type="entry name" value="YflP"/>
    <property type="match status" value="1"/>
</dbReference>
<feature type="chain" id="PRO_5046431247" evidence="2">
    <location>
        <begin position="24"/>
        <end position="324"/>
    </location>
</feature>
<dbReference type="CDD" id="cd13578">
    <property type="entry name" value="PBP2_Bug27"/>
    <property type="match status" value="1"/>
</dbReference>
<dbReference type="RefSeq" id="WP_305107653.1">
    <property type="nucleotide sequence ID" value="NZ_JAUTWS010000058.1"/>
</dbReference>
<evidence type="ECO:0000256" key="2">
    <source>
        <dbReference type="SAM" id="SignalP"/>
    </source>
</evidence>
<feature type="signal peptide" evidence="2">
    <location>
        <begin position="1"/>
        <end position="23"/>
    </location>
</feature>